<keyword evidence="2" id="KW-1185">Reference proteome</keyword>
<dbReference type="EMBL" id="JACGCM010001428">
    <property type="protein sequence ID" value="KAF6155320.1"/>
    <property type="molecule type" value="Genomic_DNA"/>
</dbReference>
<protein>
    <submittedName>
        <fullName evidence="1">Uncharacterized protein</fullName>
    </submittedName>
</protein>
<sequence>MAPTSISLLLLRNLFPKNPNLRHKITLIRTCLPNGGTIKLFSTSQPSLPNHPDPKTSLSARMSFVFDQMEAVQKERTNKDDALQRIRSWRESKKEKNEEESEKLGFKEESKDLSLGSNVDKDLENLDVKEVEVVHPWPEWIEFMERLVQQNYFDHRRNDEERMIKDLAIDTSGFEVEKEDFSRDWFRVRTACLNFGRDRFDILRSLSRQDIQILVGHGCPNLDKRVVSSAKLLRKYVHVDEGDVRITLAIGSFLCLQSSI</sequence>
<organism evidence="1 2">
    <name type="scientific">Kingdonia uniflora</name>
    <dbReference type="NCBI Taxonomy" id="39325"/>
    <lineage>
        <taxon>Eukaryota</taxon>
        <taxon>Viridiplantae</taxon>
        <taxon>Streptophyta</taxon>
        <taxon>Embryophyta</taxon>
        <taxon>Tracheophyta</taxon>
        <taxon>Spermatophyta</taxon>
        <taxon>Magnoliopsida</taxon>
        <taxon>Ranunculales</taxon>
        <taxon>Circaeasteraceae</taxon>
        <taxon>Kingdonia</taxon>
    </lineage>
</organism>
<dbReference type="Proteomes" id="UP000541444">
    <property type="component" value="Unassembled WGS sequence"/>
</dbReference>
<dbReference type="OrthoDB" id="448399at2759"/>
<dbReference type="PANTHER" id="PTHR23111">
    <property type="entry name" value="ZINC FINGER PROTEIN"/>
    <property type="match status" value="1"/>
</dbReference>
<proteinExistence type="predicted"/>
<dbReference type="PANTHER" id="PTHR23111:SF29">
    <property type="entry name" value="OS07G0404300 PROTEIN"/>
    <property type="match status" value="1"/>
</dbReference>
<name>A0A7J7MKL4_9MAGN</name>
<comment type="caution">
    <text evidence="1">The sequence shown here is derived from an EMBL/GenBank/DDBJ whole genome shotgun (WGS) entry which is preliminary data.</text>
</comment>
<evidence type="ECO:0000313" key="2">
    <source>
        <dbReference type="Proteomes" id="UP000541444"/>
    </source>
</evidence>
<dbReference type="GO" id="GO:0003729">
    <property type="term" value="F:mRNA binding"/>
    <property type="evidence" value="ECO:0007669"/>
    <property type="project" value="TreeGrafter"/>
</dbReference>
<accession>A0A7J7MKL4</accession>
<evidence type="ECO:0000313" key="1">
    <source>
        <dbReference type="EMBL" id="KAF6155320.1"/>
    </source>
</evidence>
<dbReference type="GO" id="GO:0005737">
    <property type="term" value="C:cytoplasm"/>
    <property type="evidence" value="ECO:0007669"/>
    <property type="project" value="TreeGrafter"/>
</dbReference>
<reference evidence="1 2" key="1">
    <citation type="journal article" date="2020" name="IScience">
        <title>Genome Sequencing of the Endangered Kingdonia uniflora (Circaeasteraceae, Ranunculales) Reveals Potential Mechanisms of Evolutionary Specialization.</title>
        <authorList>
            <person name="Sun Y."/>
            <person name="Deng T."/>
            <person name="Zhang A."/>
            <person name="Moore M.J."/>
            <person name="Landis J.B."/>
            <person name="Lin N."/>
            <person name="Zhang H."/>
            <person name="Zhang X."/>
            <person name="Huang J."/>
            <person name="Zhang X."/>
            <person name="Sun H."/>
            <person name="Wang H."/>
        </authorList>
    </citation>
    <scope>NUCLEOTIDE SEQUENCE [LARGE SCALE GENOMIC DNA]</scope>
    <source>
        <strain evidence="1">TB1705</strain>
        <tissue evidence="1">Leaf</tissue>
    </source>
</reference>
<gene>
    <name evidence="1" type="ORF">GIB67_019846</name>
</gene>
<dbReference type="AlphaFoldDB" id="A0A7J7MKL4"/>